<dbReference type="Pfam" id="PF04471">
    <property type="entry name" value="Mrr_cat"/>
    <property type="match status" value="1"/>
</dbReference>
<reference evidence="4" key="1">
    <citation type="journal article" date="2014" name="Int. J. Syst. Evol. Microbiol.">
        <title>Complete genome sequence of Corynebacterium casei LMG S-19264T (=DSM 44701T), isolated from a smear-ripened cheese.</title>
        <authorList>
            <consortium name="US DOE Joint Genome Institute (JGI-PGF)"/>
            <person name="Walter F."/>
            <person name="Albersmeier A."/>
            <person name="Kalinowski J."/>
            <person name="Ruckert C."/>
        </authorList>
    </citation>
    <scope>NUCLEOTIDE SEQUENCE</scope>
    <source>
        <strain evidence="4">CGMCC 4.7272</strain>
    </source>
</reference>
<dbReference type="EMBL" id="BMMU01000012">
    <property type="protein sequence ID" value="GGJ40055.1"/>
    <property type="molecule type" value="Genomic_DNA"/>
</dbReference>
<dbReference type="SUPFAM" id="SSF52980">
    <property type="entry name" value="Restriction endonuclease-like"/>
    <property type="match status" value="1"/>
</dbReference>
<dbReference type="Gene3D" id="3.40.50.300">
    <property type="entry name" value="P-loop containing nucleotide triphosphate hydrolases"/>
    <property type="match status" value="1"/>
</dbReference>
<gene>
    <name evidence="4" type="ORF">GCM10012282_40840</name>
</gene>
<protein>
    <recommendedName>
        <fullName evidence="6">Restriction endonuclease type IV Mrr domain-containing protein</fullName>
    </recommendedName>
</protein>
<keyword evidence="5" id="KW-1185">Reference proteome</keyword>
<accession>A0A917NY52</accession>
<dbReference type="SUPFAM" id="SSF52540">
    <property type="entry name" value="P-loop containing nucleoside triphosphate hydrolases"/>
    <property type="match status" value="1"/>
</dbReference>
<dbReference type="GO" id="GO:0004519">
    <property type="term" value="F:endonuclease activity"/>
    <property type="evidence" value="ECO:0007669"/>
    <property type="project" value="InterPro"/>
</dbReference>
<evidence type="ECO:0000259" key="2">
    <source>
        <dbReference type="Pfam" id="PF04471"/>
    </source>
</evidence>
<comment type="caution">
    <text evidence="4">The sequence shown here is derived from an EMBL/GenBank/DDBJ whole genome shotgun (WGS) entry which is preliminary data.</text>
</comment>
<evidence type="ECO:0000313" key="4">
    <source>
        <dbReference type="EMBL" id="GGJ40055.1"/>
    </source>
</evidence>
<name>A0A917NY52_9ACTN</name>
<evidence type="ECO:0000313" key="5">
    <source>
        <dbReference type="Proteomes" id="UP000625682"/>
    </source>
</evidence>
<proteinExistence type="predicted"/>
<feature type="domain" description="Novel STAND NTPase 3" evidence="3">
    <location>
        <begin position="178"/>
        <end position="337"/>
    </location>
</feature>
<dbReference type="InterPro" id="IPR011335">
    <property type="entry name" value="Restrct_endonuc-II-like"/>
</dbReference>
<evidence type="ECO:0000256" key="1">
    <source>
        <dbReference type="SAM" id="MobiDB-lite"/>
    </source>
</evidence>
<reference evidence="4" key="2">
    <citation type="submission" date="2020-09" db="EMBL/GenBank/DDBJ databases">
        <authorList>
            <person name="Sun Q."/>
            <person name="Zhou Y."/>
        </authorList>
    </citation>
    <scope>NUCLEOTIDE SEQUENCE</scope>
    <source>
        <strain evidence="4">CGMCC 4.7272</strain>
    </source>
</reference>
<organism evidence="4 5">
    <name type="scientific">Streptomyces lacrimifluminis</name>
    <dbReference type="NCBI Taxonomy" id="1500077"/>
    <lineage>
        <taxon>Bacteria</taxon>
        <taxon>Bacillati</taxon>
        <taxon>Actinomycetota</taxon>
        <taxon>Actinomycetes</taxon>
        <taxon>Kitasatosporales</taxon>
        <taxon>Streptomycetaceae</taxon>
        <taxon>Streptomyces</taxon>
    </lineage>
</organism>
<dbReference type="InterPro" id="IPR007560">
    <property type="entry name" value="Restrct_endonuc_IV_Mrr"/>
</dbReference>
<dbReference type="Pfam" id="PF20720">
    <property type="entry name" value="nSTAND3"/>
    <property type="match status" value="1"/>
</dbReference>
<evidence type="ECO:0008006" key="6">
    <source>
        <dbReference type="Google" id="ProtNLM"/>
    </source>
</evidence>
<feature type="domain" description="Restriction endonuclease type IV Mrr" evidence="2">
    <location>
        <begin position="12"/>
        <end position="116"/>
    </location>
</feature>
<dbReference type="InterPro" id="IPR027417">
    <property type="entry name" value="P-loop_NTPase"/>
</dbReference>
<dbReference type="Gene3D" id="3.40.1350.10">
    <property type="match status" value="1"/>
</dbReference>
<dbReference type="GO" id="GO:0003677">
    <property type="term" value="F:DNA binding"/>
    <property type="evidence" value="ECO:0007669"/>
    <property type="project" value="InterPro"/>
</dbReference>
<feature type="compositionally biased region" description="Polar residues" evidence="1">
    <location>
        <begin position="774"/>
        <end position="783"/>
    </location>
</feature>
<dbReference type="InterPro" id="IPR011856">
    <property type="entry name" value="tRNA_endonuc-like_dom_sf"/>
</dbReference>
<feature type="region of interest" description="Disordered" evidence="1">
    <location>
        <begin position="771"/>
        <end position="791"/>
    </location>
</feature>
<dbReference type="AlphaFoldDB" id="A0A917NY52"/>
<dbReference type="GO" id="GO:0009307">
    <property type="term" value="P:DNA restriction-modification system"/>
    <property type="evidence" value="ECO:0007669"/>
    <property type="project" value="InterPro"/>
</dbReference>
<sequence>MHHGGVARNYADLSPYDFELLVRDLLQAELGLRLETFPPGRDGGVDVRLHRDGSEQLIVQCKHTPGKRFSEIKGQLEREAKKVSGRFTATYMLVTTGSLTRANKIEITKIFKGVNLKEPEIWGVDDIENLLRRHPSVEQKNFKLWITSTATLQMLLHSAIYQRSSGLIDHALNQAHKYVHTEAFPISLEMLEGHHVCVISGEPGIGKTTLAEMLILHHIAEGWQAYVASEDVSDIDKVWRPNEKQIFFYDDFLGQNSLTDKLNKNEDGRLAQIIQRMKRDPSKRFVLTTREYILRQAAQVYEPLRRISAVNDDRFILKLDHYTPGQRALILYNHIYFSKLSLVARQSVIEGQLYRKLVNHRNYSPRLIELITATYEDSSSPGQTFAEYAHSGLEDPEHLWNIIFEYQLSESERNLLLVLATFPTDVLQDDLQEALAGYESVRCVRNTTSREVLSALKRLQGTFVTTMQRKIVADDELGESLATLVRFSNPSFNDYICRSLVLNPRELTPIIEGCQFFEQLETIWQWHLGLFAKSYHAHKIEEQINLTSERVIPILSPRGLAAALHRTMSRNSCQIPGTQIVNLTVRRKRFYAASRDASILKMHSDSNFSLLTNQEIEQIIERLERRVQADPETFPIDTYATRSILSLLMRSGARVAQLVRLRDQAYEVITSDMSTPDEYDEAWRLLTLEGFPLFAELEEKKNALRDEFLAFVKDWDRVKSEEAASGSECENAIEEVASAGHTLGIPYEIRTPLLDEVREQFDDEHDRHFEEYYQGSSSQNSSLRDVLNEASDKRSVDEIFETLRWGESSTDG</sequence>
<evidence type="ECO:0000259" key="3">
    <source>
        <dbReference type="Pfam" id="PF20720"/>
    </source>
</evidence>
<dbReference type="Proteomes" id="UP000625682">
    <property type="component" value="Unassembled WGS sequence"/>
</dbReference>
<dbReference type="InterPro" id="IPR049050">
    <property type="entry name" value="nSTAND3"/>
</dbReference>